<name>A0ABR5I7K8_9ACTN</name>
<dbReference type="InterPro" id="IPR001547">
    <property type="entry name" value="Glyco_hydro_5"/>
</dbReference>
<evidence type="ECO:0000256" key="4">
    <source>
        <dbReference type="SAM" id="SignalP"/>
    </source>
</evidence>
<keyword evidence="2 3" id="KW-0326">Glycosidase</keyword>
<dbReference type="Proteomes" id="UP000037247">
    <property type="component" value="Unassembled WGS sequence"/>
</dbReference>
<reference evidence="6 7" key="1">
    <citation type="submission" date="2015-05" db="EMBL/GenBank/DDBJ databases">
        <title>Draft genome sequence of the bacterium Gordonia jacobaea a new member of the Gordonia genus.</title>
        <authorList>
            <person name="Jimenez-Galisteo G."/>
            <person name="Dominguez A."/>
            <person name="Munoz E."/>
            <person name="Vinas M."/>
        </authorList>
    </citation>
    <scope>NUCLEOTIDE SEQUENCE [LARGE SCALE GENOMIC DNA]</scope>
    <source>
        <strain evidence="7">mv1</strain>
    </source>
</reference>
<dbReference type="Gene3D" id="3.20.20.80">
    <property type="entry name" value="Glycosidases"/>
    <property type="match status" value="1"/>
</dbReference>
<comment type="similarity">
    <text evidence="3">Belongs to the glycosyl hydrolase 5 (cellulase A) family.</text>
</comment>
<evidence type="ECO:0000313" key="7">
    <source>
        <dbReference type="Proteomes" id="UP000037247"/>
    </source>
</evidence>
<dbReference type="PANTHER" id="PTHR12631:SF10">
    <property type="entry name" value="BETA-XYLOSIDASE-LIKE PROTEIN-RELATED"/>
    <property type="match status" value="1"/>
</dbReference>
<feature type="signal peptide" evidence="4">
    <location>
        <begin position="1"/>
        <end position="24"/>
    </location>
</feature>
<feature type="chain" id="PRO_5046500093" description="Glycoside hydrolase family 5 domain-containing protein" evidence="4">
    <location>
        <begin position="25"/>
        <end position="339"/>
    </location>
</feature>
<keyword evidence="7" id="KW-1185">Reference proteome</keyword>
<evidence type="ECO:0000256" key="3">
    <source>
        <dbReference type="RuleBase" id="RU361153"/>
    </source>
</evidence>
<feature type="domain" description="Glycoside hydrolase family 5" evidence="5">
    <location>
        <begin position="45"/>
        <end position="274"/>
    </location>
</feature>
<evidence type="ECO:0000259" key="5">
    <source>
        <dbReference type="Pfam" id="PF00150"/>
    </source>
</evidence>
<evidence type="ECO:0000256" key="1">
    <source>
        <dbReference type="ARBA" id="ARBA00022801"/>
    </source>
</evidence>
<keyword evidence="4" id="KW-0732">Signal</keyword>
<gene>
    <name evidence="6" type="ORF">ABW18_20610</name>
</gene>
<dbReference type="InterPro" id="IPR017853">
    <property type="entry name" value="GH"/>
</dbReference>
<organism evidence="6 7">
    <name type="scientific">Gordonia jacobaea</name>
    <dbReference type="NCBI Taxonomy" id="122202"/>
    <lineage>
        <taxon>Bacteria</taxon>
        <taxon>Bacillati</taxon>
        <taxon>Actinomycetota</taxon>
        <taxon>Actinomycetes</taxon>
        <taxon>Mycobacteriales</taxon>
        <taxon>Gordoniaceae</taxon>
        <taxon>Gordonia</taxon>
    </lineage>
</organism>
<keyword evidence="1 3" id="KW-0378">Hydrolase</keyword>
<dbReference type="SUPFAM" id="SSF51445">
    <property type="entry name" value="(Trans)glycosidases"/>
    <property type="match status" value="1"/>
</dbReference>
<dbReference type="EMBL" id="LDTZ01000024">
    <property type="protein sequence ID" value="KNA89600.1"/>
    <property type="molecule type" value="Genomic_DNA"/>
</dbReference>
<evidence type="ECO:0000256" key="2">
    <source>
        <dbReference type="ARBA" id="ARBA00023295"/>
    </source>
</evidence>
<accession>A0ABR5I7K8</accession>
<dbReference type="Pfam" id="PF00150">
    <property type="entry name" value="Cellulase"/>
    <property type="match status" value="1"/>
</dbReference>
<protein>
    <recommendedName>
        <fullName evidence="5">Glycoside hydrolase family 5 domain-containing protein</fullName>
    </recommendedName>
</protein>
<sequence length="339" mass="36130">MMVIALLVAVVGALTTATSGQAHAFPRAEFGFSEGGYSLKRSNAQLSATYDSASELGATWSRMVAYWPDIEPSPGKFDWSNTDRLVNGAKARGFRVDIILLGAPTWAGGNGLPGTPPNAAAFGNFAAAAARHLGNRVDAYEIWNEPNLVNMFTPVDPARYASLLRAAYPRIKAIDPSSTVLSGGLASTTALNLGAYTTPPVEFLRQMYAAGARGFMDAVADHPYTFPFTADRDPNARWAQTAQMYDIMRANGDGGKKIWITEFGAPTGTGNGAVSDAAQGAILTSALREGASRPYIGPMFLHCIQDPGSNPSNVEDNFGVTRINNSKKPAFWAVKSQIR</sequence>
<proteinExistence type="inferred from homology"/>
<comment type="caution">
    <text evidence="6">The sequence shown here is derived from an EMBL/GenBank/DDBJ whole genome shotgun (WGS) entry which is preliminary data.</text>
</comment>
<dbReference type="PANTHER" id="PTHR12631">
    <property type="entry name" value="ALPHA-L-IDURONIDASE"/>
    <property type="match status" value="1"/>
</dbReference>
<evidence type="ECO:0000313" key="6">
    <source>
        <dbReference type="EMBL" id="KNA89600.1"/>
    </source>
</evidence>
<dbReference type="InterPro" id="IPR051923">
    <property type="entry name" value="Glycosyl_Hydrolase_39"/>
</dbReference>